<feature type="compositionally biased region" description="Polar residues" evidence="12">
    <location>
        <begin position="832"/>
        <end position="845"/>
    </location>
</feature>
<evidence type="ECO:0000313" key="15">
    <source>
        <dbReference type="Proteomes" id="UP000085678"/>
    </source>
</evidence>
<dbReference type="GO" id="GO:0030314">
    <property type="term" value="C:junctional membrane complex"/>
    <property type="evidence" value="ECO:0007669"/>
    <property type="project" value="InterPro"/>
</dbReference>
<dbReference type="GeneID" id="106151776"/>
<feature type="region of interest" description="Disordered" evidence="12">
    <location>
        <begin position="421"/>
        <end position="481"/>
    </location>
</feature>
<comment type="subcellular location">
    <subcellularLocation>
        <location evidence="3">Cell membrane</location>
    </subcellularLocation>
    <subcellularLocation>
        <location evidence="2">Endomembrane system</location>
        <topology evidence="2">Peripheral membrane protein</topology>
    </subcellularLocation>
    <subcellularLocation>
        <location evidence="1">Endoplasmic reticulum membrane</location>
        <topology evidence="1">Single-pass type IV membrane protein</topology>
    </subcellularLocation>
</comment>
<dbReference type="SUPFAM" id="SSF82185">
    <property type="entry name" value="Histone H3 K4-specific methyltransferase SET7/9 N-terminal domain"/>
    <property type="match status" value="1"/>
</dbReference>
<evidence type="ECO:0000256" key="1">
    <source>
        <dbReference type="ARBA" id="ARBA00004163"/>
    </source>
</evidence>
<dbReference type="RefSeq" id="XP_023933357.1">
    <property type="nucleotide sequence ID" value="XM_024077589.1"/>
</dbReference>
<dbReference type="SMART" id="SM00698">
    <property type="entry name" value="MORN"/>
    <property type="match status" value="3"/>
</dbReference>
<dbReference type="InterPro" id="IPR011029">
    <property type="entry name" value="DEATH-like_dom_sf"/>
</dbReference>
<keyword evidence="5" id="KW-1003">Cell membrane</keyword>
<evidence type="ECO:0000256" key="7">
    <source>
        <dbReference type="ARBA" id="ARBA00022737"/>
    </source>
</evidence>
<evidence type="ECO:0000313" key="16">
    <source>
        <dbReference type="RefSeq" id="XP_023933357.1"/>
    </source>
</evidence>
<evidence type="ECO:0000256" key="3">
    <source>
        <dbReference type="ARBA" id="ARBA00004236"/>
    </source>
</evidence>
<evidence type="ECO:0000256" key="4">
    <source>
        <dbReference type="ARBA" id="ARBA00008599"/>
    </source>
</evidence>
<name>A0A2R2MTL3_LINAN</name>
<evidence type="ECO:0000256" key="2">
    <source>
        <dbReference type="ARBA" id="ARBA00004184"/>
    </source>
</evidence>
<dbReference type="Pfam" id="PF00531">
    <property type="entry name" value="Death"/>
    <property type="match status" value="1"/>
</dbReference>
<dbReference type="Proteomes" id="UP000085678">
    <property type="component" value="Unplaced"/>
</dbReference>
<dbReference type="SUPFAM" id="SSF47986">
    <property type="entry name" value="DEATH domain"/>
    <property type="match status" value="1"/>
</dbReference>
<evidence type="ECO:0000259" key="14">
    <source>
        <dbReference type="PROSITE" id="PS50017"/>
    </source>
</evidence>
<keyword evidence="9 13" id="KW-1133">Transmembrane helix</keyword>
<feature type="region of interest" description="Disordered" evidence="12">
    <location>
        <begin position="711"/>
        <end position="767"/>
    </location>
</feature>
<dbReference type="Gene3D" id="1.10.533.10">
    <property type="entry name" value="Death Domain, Fas"/>
    <property type="match status" value="1"/>
</dbReference>
<evidence type="ECO:0000256" key="6">
    <source>
        <dbReference type="ARBA" id="ARBA00022692"/>
    </source>
</evidence>
<feature type="coiled-coil region" evidence="11">
    <location>
        <begin position="582"/>
        <end position="612"/>
    </location>
</feature>
<keyword evidence="8" id="KW-0256">Endoplasmic reticulum</keyword>
<dbReference type="GO" id="GO:0005789">
    <property type="term" value="C:endoplasmic reticulum membrane"/>
    <property type="evidence" value="ECO:0007669"/>
    <property type="project" value="UniProtKB-SubCell"/>
</dbReference>
<organism evidence="15 16">
    <name type="scientific">Lingula anatina</name>
    <name type="common">Brachiopod</name>
    <name type="synonym">Lingula unguis</name>
    <dbReference type="NCBI Taxonomy" id="7574"/>
    <lineage>
        <taxon>Eukaryota</taxon>
        <taxon>Metazoa</taxon>
        <taxon>Spiralia</taxon>
        <taxon>Lophotrochozoa</taxon>
        <taxon>Brachiopoda</taxon>
        <taxon>Linguliformea</taxon>
        <taxon>Lingulata</taxon>
        <taxon>Lingulida</taxon>
        <taxon>Linguloidea</taxon>
        <taxon>Lingulidae</taxon>
        <taxon>Lingula</taxon>
    </lineage>
</organism>
<dbReference type="PANTHER" id="PTHR23085">
    <property type="entry name" value="GH28348P"/>
    <property type="match status" value="1"/>
</dbReference>
<evidence type="ECO:0000256" key="8">
    <source>
        <dbReference type="ARBA" id="ARBA00022824"/>
    </source>
</evidence>
<dbReference type="Pfam" id="PF02493">
    <property type="entry name" value="MORN"/>
    <property type="match status" value="3"/>
</dbReference>
<dbReference type="InterPro" id="IPR017191">
    <property type="entry name" value="Junctophilin"/>
</dbReference>
<feature type="region of interest" description="Disordered" evidence="12">
    <location>
        <begin position="828"/>
        <end position="890"/>
    </location>
</feature>
<feature type="domain" description="Death" evidence="14">
    <location>
        <begin position="244"/>
        <end position="331"/>
    </location>
</feature>
<feature type="transmembrane region" description="Helical" evidence="13">
    <location>
        <begin position="1010"/>
        <end position="1029"/>
    </location>
</feature>
<dbReference type="FunCoup" id="A0A2R2MTL3">
    <property type="interactions" value="35"/>
</dbReference>
<feature type="compositionally biased region" description="Low complexity" evidence="12">
    <location>
        <begin position="442"/>
        <end position="460"/>
    </location>
</feature>
<dbReference type="PANTHER" id="PTHR23085:SF16">
    <property type="entry name" value="GH28348P"/>
    <property type="match status" value="1"/>
</dbReference>
<keyword evidence="7" id="KW-0677">Repeat</keyword>
<reference evidence="16" key="1">
    <citation type="submission" date="2025-08" db="UniProtKB">
        <authorList>
            <consortium name="RefSeq"/>
        </authorList>
    </citation>
    <scope>IDENTIFICATION</scope>
    <source>
        <tissue evidence="16">Gonads</tissue>
    </source>
</reference>
<gene>
    <name evidence="16" type="primary">LOC106151776</name>
</gene>
<dbReference type="InterPro" id="IPR003409">
    <property type="entry name" value="MORN"/>
</dbReference>
<evidence type="ECO:0000256" key="12">
    <source>
        <dbReference type="SAM" id="MobiDB-lite"/>
    </source>
</evidence>
<keyword evidence="10 13" id="KW-0472">Membrane</keyword>
<dbReference type="STRING" id="7574.A0A2R2MTL3"/>
<evidence type="ECO:0000256" key="10">
    <source>
        <dbReference type="ARBA" id="ARBA00023136"/>
    </source>
</evidence>
<evidence type="ECO:0000256" key="13">
    <source>
        <dbReference type="SAM" id="Phobius"/>
    </source>
</evidence>
<accession>A0A2R2MTL3</accession>
<dbReference type="Gene3D" id="2.20.110.10">
    <property type="entry name" value="Histone H3 K4-specific methyltransferase SET7/9 N-terminal domain"/>
    <property type="match status" value="1"/>
</dbReference>
<evidence type="ECO:0000256" key="5">
    <source>
        <dbReference type="ARBA" id="ARBA00022475"/>
    </source>
</evidence>
<dbReference type="AlphaFoldDB" id="A0A2R2MTL3"/>
<dbReference type="GO" id="GO:0005886">
    <property type="term" value="C:plasma membrane"/>
    <property type="evidence" value="ECO:0007669"/>
    <property type="project" value="UniProtKB-SubCell"/>
</dbReference>
<evidence type="ECO:0000256" key="9">
    <source>
        <dbReference type="ARBA" id="ARBA00022989"/>
    </source>
</evidence>
<dbReference type="FunFam" id="2.20.110.10:FF:000001">
    <property type="entry name" value="Junctophilin"/>
    <property type="match status" value="1"/>
</dbReference>
<feature type="region of interest" description="Disordered" evidence="12">
    <location>
        <begin position="779"/>
        <end position="798"/>
    </location>
</feature>
<dbReference type="GO" id="GO:0007165">
    <property type="term" value="P:signal transduction"/>
    <property type="evidence" value="ECO:0007669"/>
    <property type="project" value="InterPro"/>
</dbReference>
<evidence type="ECO:0000256" key="11">
    <source>
        <dbReference type="SAM" id="Coils"/>
    </source>
</evidence>
<proteinExistence type="inferred from homology"/>
<dbReference type="OrthoDB" id="284854at2759"/>
<comment type="similarity">
    <text evidence="4">Belongs to the junctophilin family.</text>
</comment>
<keyword evidence="6 13" id="KW-0812">Transmembrane</keyword>
<sequence>MLDDRGELDERLIDSVWEQDAELKGNKQILLRICQRFDLLVELPEEQANEKWKKYLVPCVLKTQPNPDGYLKMQKIPPLYLMFDGGFCPPGLFHRLVVCCHRKWSSHDQNPYCDYACFKVDRSIHTILELCNEGDGTFKIMVGSLKRSVNVLEGDSAFQVLSYIMQELDRLIGAYFPYLKYSIGFRFPHGLEKLTEDLKTEMLESDDVCPPGCREVIETAPYRKWLRKNENTFCPSARIAVYPPDDLMCDLARNIGFEWEEVAAYLGVERPQIDHLKLNFPSDTLGQIRNMLFQWREGMGACSNEERRDKLKKALARARRTYAGQWLRGTRHGYGVRQSVTYGLASHYRPKAMRDSLTSLRSEQEDDKVVKERDKKLDESRGGFVLRAHAEEDLSTRRKSIFDKHGRSSLKKSFLSGLKLRKQKSTGDINESAARPGRPTGSMRSTISSISRISANSVQSGVTDASMKTDQESNHSFISQDDIGDINTTESYAGEWKNDKRSGFGISKRTDGLKYEGEWYNNKKYGYGVTTFKDGTREEGKYKNNVLISSGKKTKLFVRTSKLKERIENAVMAARHAEEIALQKAETGNSRMENARTKAEQALMVAQQALRDSDLARLCGKQYAPEFHQPGTDILKKKLQENDGKVDMGYLTPVAHNHNPHQRSKSLMDRSPKSTPPLGRKGSSDGGATFSALSSALDCALVGGAGKLGNHRHENGGAGSGLGHGAPAPPMIPQVREPIQPMTMSYQSQAQPPGPAMGNGGGGERLTEHPHVRYRENVARNNGQPGMQPSPRYSHYNDLTQSSLMNDHFDQYRTTNQTDSGLGKEIYDHQTSHTSDTPDSGVSDSFDSDEAKHPRPLQRRTSLPCIIRKGGEKTKKSPTTDNSIHLSSESLTPDKSETYIIENGIRKRVCAEVQATGSSVQDSMEAVLPKRYTLDSQSPKGRKGNRGSLPDVTECQELLKDVMPRREAAKLSNLRREELVRERDALARRKEQELVLNLADVKDWCQQRQLMMLVIAVNVSLATMFFNLLT</sequence>
<dbReference type="PROSITE" id="PS50017">
    <property type="entry name" value="DEATH_DOMAIN"/>
    <property type="match status" value="1"/>
</dbReference>
<feature type="compositionally biased region" description="Polar residues" evidence="12">
    <location>
        <begin position="877"/>
        <end position="890"/>
    </location>
</feature>
<dbReference type="InterPro" id="IPR000488">
    <property type="entry name" value="Death_dom"/>
</dbReference>
<feature type="region of interest" description="Disordered" evidence="12">
    <location>
        <begin position="655"/>
        <end position="689"/>
    </location>
</feature>
<dbReference type="KEGG" id="lak:106151776"/>
<keyword evidence="15" id="KW-1185">Reference proteome</keyword>
<dbReference type="InParanoid" id="A0A2R2MTL3"/>
<protein>
    <submittedName>
        <fullName evidence="16">Uncharacterized protein LOC106151776</fullName>
    </submittedName>
</protein>
<keyword evidence="11" id="KW-0175">Coiled coil</keyword>
<feature type="compositionally biased region" description="Polar residues" evidence="12">
    <location>
        <begin position="742"/>
        <end position="751"/>
    </location>
</feature>